<comment type="function">
    <text evidence="5">Required for vesicular transport between the endoplasmic reticulum and the Golgi apparatus.</text>
</comment>
<dbReference type="GO" id="GO:0005774">
    <property type="term" value="C:vacuolar membrane"/>
    <property type="evidence" value="ECO:0007669"/>
    <property type="project" value="TreeGrafter"/>
</dbReference>
<dbReference type="GO" id="GO:0043195">
    <property type="term" value="C:terminal bouton"/>
    <property type="evidence" value="ECO:0007669"/>
    <property type="project" value="TreeGrafter"/>
</dbReference>
<evidence type="ECO:0000256" key="3">
    <source>
        <dbReference type="ARBA" id="ARBA00022892"/>
    </source>
</evidence>
<dbReference type="FunCoup" id="A0A455AZ22">
    <property type="interactions" value="4033"/>
</dbReference>
<evidence type="ECO:0000256" key="2">
    <source>
        <dbReference type="ARBA" id="ARBA00022448"/>
    </source>
</evidence>
<dbReference type="InParanoid" id="A0A455AZ22"/>
<dbReference type="RefSeq" id="XP_028341782.1">
    <property type="nucleotide sequence ID" value="XM_028485981.2"/>
</dbReference>
<feature type="region of interest" description="Disordered" evidence="7">
    <location>
        <begin position="268"/>
        <end position="382"/>
    </location>
</feature>
<dbReference type="PANTHER" id="PTHR13768:SF23">
    <property type="entry name" value="ALPHA-SOLUBLE NSF ATTACHMENT PROTEIN"/>
    <property type="match status" value="1"/>
</dbReference>
<dbReference type="AlphaFoldDB" id="A0A455AZ22"/>
<dbReference type="InterPro" id="IPR011990">
    <property type="entry name" value="TPR-like_helical_dom_sf"/>
</dbReference>
<dbReference type="SUPFAM" id="SSF48452">
    <property type="entry name" value="TPR-like"/>
    <property type="match status" value="1"/>
</dbReference>
<dbReference type="PANTHER" id="PTHR13768">
    <property type="entry name" value="SOLUBLE NSF ATTACHMENT PROTEIN SNAP"/>
    <property type="match status" value="1"/>
</dbReference>
<dbReference type="GO" id="GO:0035494">
    <property type="term" value="P:SNARE complex disassembly"/>
    <property type="evidence" value="ECO:0007669"/>
    <property type="project" value="TreeGrafter"/>
</dbReference>
<dbReference type="CTD" id="8775"/>
<dbReference type="Gene3D" id="1.25.40.10">
    <property type="entry name" value="Tetratricopeptide repeat domain"/>
    <property type="match status" value="1"/>
</dbReference>
<dbReference type="Proteomes" id="UP000248484">
    <property type="component" value="Unplaced"/>
</dbReference>
<feature type="compositionally biased region" description="Gly residues" evidence="7">
    <location>
        <begin position="326"/>
        <end position="340"/>
    </location>
</feature>
<dbReference type="GO" id="GO:0006886">
    <property type="term" value="P:intracellular protein transport"/>
    <property type="evidence" value="ECO:0007669"/>
    <property type="project" value="UniProtKB-UniRule"/>
</dbReference>
<dbReference type="GeneID" id="102993554"/>
<dbReference type="GO" id="GO:0010807">
    <property type="term" value="P:regulation of synaptic vesicle priming"/>
    <property type="evidence" value="ECO:0007669"/>
    <property type="project" value="TreeGrafter"/>
</dbReference>
<evidence type="ECO:0000313" key="8">
    <source>
        <dbReference type="Proteomes" id="UP000248484"/>
    </source>
</evidence>
<evidence type="ECO:0000256" key="5">
    <source>
        <dbReference type="RuleBase" id="RU367013"/>
    </source>
</evidence>
<organism evidence="8 9">
    <name type="scientific">Physeter macrocephalus</name>
    <name type="common">Sperm whale</name>
    <name type="synonym">Physeter catodon</name>
    <dbReference type="NCBI Taxonomy" id="9755"/>
    <lineage>
        <taxon>Eukaryota</taxon>
        <taxon>Metazoa</taxon>
        <taxon>Chordata</taxon>
        <taxon>Craniata</taxon>
        <taxon>Vertebrata</taxon>
        <taxon>Euteleostomi</taxon>
        <taxon>Mammalia</taxon>
        <taxon>Eutheria</taxon>
        <taxon>Laurasiatheria</taxon>
        <taxon>Artiodactyla</taxon>
        <taxon>Whippomorpha</taxon>
        <taxon>Cetacea</taxon>
        <taxon>Odontoceti</taxon>
        <taxon>Physeteridae</taxon>
        <taxon>Physeter</taxon>
    </lineage>
</organism>
<dbReference type="GO" id="GO:0035249">
    <property type="term" value="P:synaptic transmission, glutamatergic"/>
    <property type="evidence" value="ECO:0007669"/>
    <property type="project" value="TreeGrafter"/>
</dbReference>
<evidence type="ECO:0000256" key="4">
    <source>
        <dbReference type="ARBA" id="ARBA00022927"/>
    </source>
</evidence>
<accession>A0A455AZ22</accession>
<comment type="subcellular location">
    <subcellularLocation>
        <location evidence="5">Membrane</location>
        <topology evidence="5">Peripheral membrane protein</topology>
    </subcellularLocation>
</comment>
<evidence type="ECO:0000256" key="1">
    <source>
        <dbReference type="ARBA" id="ARBA00010050"/>
    </source>
</evidence>
<reference evidence="9" key="1">
    <citation type="submission" date="2025-08" db="UniProtKB">
        <authorList>
            <consortium name="RefSeq"/>
        </authorList>
    </citation>
    <scope>IDENTIFICATION</scope>
    <source>
        <tissue evidence="9">Muscle</tissue>
    </source>
</reference>
<dbReference type="GO" id="GO:0005483">
    <property type="term" value="F:soluble NSF attachment protein activity"/>
    <property type="evidence" value="ECO:0007669"/>
    <property type="project" value="TreeGrafter"/>
</dbReference>
<dbReference type="CDD" id="cd15832">
    <property type="entry name" value="SNAP"/>
    <property type="match status" value="1"/>
</dbReference>
<proteinExistence type="inferred from homology"/>
<keyword evidence="4 5" id="KW-0653">Protein transport</keyword>
<dbReference type="PRINTS" id="PR00448">
    <property type="entry name" value="NSFATTACHMNT"/>
</dbReference>
<dbReference type="GO" id="GO:0019905">
    <property type="term" value="F:syntaxin binding"/>
    <property type="evidence" value="ECO:0007669"/>
    <property type="project" value="TreeGrafter"/>
</dbReference>
<dbReference type="GO" id="GO:0070044">
    <property type="term" value="C:synaptobrevin 2-SNAP-25-syntaxin-1a complex"/>
    <property type="evidence" value="ECO:0007669"/>
    <property type="project" value="TreeGrafter"/>
</dbReference>
<keyword evidence="2 5" id="KW-0813">Transport</keyword>
<keyword evidence="8" id="KW-1185">Reference proteome</keyword>
<sequence>MSTFAAAMDNSGKEAEAMALLAEAERKVKNSQSFFSGLFGGSSKIEEACEIYARAANMFKMAKNWSAAGNAFCQAAQLHLQLQSKHDAATCFVDAGNAFKKADPQEAINCLMRAIEIYTDMGRFTIAAKHHISIAEIYETELVDIEKAIAHYEQSADYYKGEESNSSANKCLLKVAGYAAQLEQYQKAIDIYEQVGAGGAPGPALRGGHGAPSCLPVRLPSLTLPGAPRSLHSRGLPHALTLYSAWLSTLSTHDPTRRHRPLPTQALPTLLTGHFPGGPRVRPALKNQSRGESGKNCEARGSQRRLRSLLEGAREGVSPGYAGSPLLGGEGCGGEPGRPGGLSLARRKAGSWPRRSAGRAPPLMFPQPATPLPTDVPASCRA</sequence>
<dbReference type="Pfam" id="PF14938">
    <property type="entry name" value="SNAP"/>
    <property type="match status" value="1"/>
</dbReference>
<keyword evidence="3 5" id="KW-0931">ER-Golgi transport</keyword>
<gene>
    <name evidence="9" type="primary">NAPA</name>
</gene>
<comment type="similarity">
    <text evidence="1 5">Belongs to the SNAP family.</text>
</comment>
<keyword evidence="6" id="KW-0175">Coiled coil</keyword>
<evidence type="ECO:0000313" key="9">
    <source>
        <dbReference type="RefSeq" id="XP_028341782.1"/>
    </source>
</evidence>
<keyword evidence="5" id="KW-0472">Membrane</keyword>
<dbReference type="InterPro" id="IPR000744">
    <property type="entry name" value="NSF_attach"/>
</dbReference>
<name>A0A455AZ22_PHYMC</name>
<feature type="coiled-coil region" evidence="6">
    <location>
        <begin position="135"/>
        <end position="195"/>
    </location>
</feature>
<evidence type="ECO:0000256" key="7">
    <source>
        <dbReference type="SAM" id="MobiDB-lite"/>
    </source>
</evidence>
<dbReference type="FunFam" id="1.25.40.10:FF:002676">
    <property type="entry name" value="N-ethylmaleimide-sensitive factor attachment protein, beta b"/>
    <property type="match status" value="1"/>
</dbReference>
<protein>
    <submittedName>
        <fullName evidence="9">Alpha-soluble NSF attachment protein isoform X1</fullName>
    </submittedName>
</protein>
<dbReference type="OrthoDB" id="9984275at2759"/>
<evidence type="ECO:0000256" key="6">
    <source>
        <dbReference type="SAM" id="Coils"/>
    </source>
</evidence>